<comment type="caution">
    <text evidence="14">The sequence shown here is derived from an EMBL/GenBank/DDBJ whole genome shotgun (WGS) entry which is preliminary data.</text>
</comment>
<protein>
    <recommendedName>
        <fullName evidence="10">L-threonylcarbamoyladenylate synthase</fullName>
        <ecNumber evidence="3">2.7.7.87</ecNumber>
    </recommendedName>
    <alternativeName>
        <fullName evidence="10">L-threonylcarbamoyladenylate synthase</fullName>
    </alternativeName>
</protein>
<comment type="similarity">
    <text evidence="2">Belongs to the SUA5 family.</text>
</comment>
<evidence type="ECO:0000256" key="2">
    <source>
        <dbReference type="ARBA" id="ARBA00007663"/>
    </source>
</evidence>
<keyword evidence="5" id="KW-0808">Transferase</keyword>
<sequence>MSVQPDEDEGESVELEEREIDDAVYDRFDCTVDDEDEVTRAVDAARRAVEDGECIVLPTDTVYGIGADAFSADAVQGLLNAKNRGRDMPPPVLIGDASLVRALASDVPDQARELVEVHWPGPLTIVCRIQPSLRMDLGDTDGTIALRVPDHALAREILRRTGPLAVSSANISGRPAALTCDDAVEQLGDRVSVYLDGGPLGSVADDAAGDRQALPSTIVDFTRRDDGQLLRRGALSLETLREVLPGLADLEDAPAATAVAAPEQVPAEEDAPTEPEQPAEPAETTAPAEPAEATAPAEPAEPAPQPAARPQPDEPRVEPEPTP</sequence>
<dbReference type="InterPro" id="IPR006070">
    <property type="entry name" value="Sua5-like_dom"/>
</dbReference>
<accession>A0ABP6WR68</accession>
<feature type="compositionally biased region" description="Pro residues" evidence="12">
    <location>
        <begin position="299"/>
        <end position="309"/>
    </location>
</feature>
<dbReference type="Proteomes" id="UP001500767">
    <property type="component" value="Unassembled WGS sequence"/>
</dbReference>
<keyword evidence="9" id="KW-0067">ATP-binding</keyword>
<proteinExistence type="inferred from homology"/>
<evidence type="ECO:0000256" key="7">
    <source>
        <dbReference type="ARBA" id="ARBA00022695"/>
    </source>
</evidence>
<keyword evidence="4" id="KW-0963">Cytoplasm</keyword>
<feature type="compositionally biased region" description="Basic and acidic residues" evidence="12">
    <location>
        <begin position="311"/>
        <end position="323"/>
    </location>
</feature>
<dbReference type="Gene3D" id="3.90.870.10">
    <property type="entry name" value="DHBP synthase"/>
    <property type="match status" value="1"/>
</dbReference>
<evidence type="ECO:0000313" key="14">
    <source>
        <dbReference type="EMBL" id="GAA3555015.1"/>
    </source>
</evidence>
<evidence type="ECO:0000256" key="1">
    <source>
        <dbReference type="ARBA" id="ARBA00004496"/>
    </source>
</evidence>
<keyword evidence="7" id="KW-0548">Nucleotidyltransferase</keyword>
<comment type="catalytic activity">
    <reaction evidence="11">
        <text>L-threonine + hydrogencarbonate + ATP = L-threonylcarbamoyladenylate + diphosphate + H2O</text>
        <dbReference type="Rhea" id="RHEA:36407"/>
        <dbReference type="ChEBI" id="CHEBI:15377"/>
        <dbReference type="ChEBI" id="CHEBI:17544"/>
        <dbReference type="ChEBI" id="CHEBI:30616"/>
        <dbReference type="ChEBI" id="CHEBI:33019"/>
        <dbReference type="ChEBI" id="CHEBI:57926"/>
        <dbReference type="ChEBI" id="CHEBI:73682"/>
        <dbReference type="EC" id="2.7.7.87"/>
    </reaction>
</comment>
<dbReference type="InterPro" id="IPR017945">
    <property type="entry name" value="DHBP_synth_RibB-like_a/b_dom"/>
</dbReference>
<dbReference type="EC" id="2.7.7.87" evidence="3"/>
<gene>
    <name evidence="14" type="ORF">GCM10022197_07720</name>
</gene>
<dbReference type="RefSeq" id="WP_344741124.1">
    <property type="nucleotide sequence ID" value="NZ_BAAAYR010000001.1"/>
</dbReference>
<evidence type="ECO:0000256" key="5">
    <source>
        <dbReference type="ARBA" id="ARBA00022679"/>
    </source>
</evidence>
<evidence type="ECO:0000256" key="10">
    <source>
        <dbReference type="ARBA" id="ARBA00029774"/>
    </source>
</evidence>
<evidence type="ECO:0000256" key="4">
    <source>
        <dbReference type="ARBA" id="ARBA00022490"/>
    </source>
</evidence>
<evidence type="ECO:0000256" key="6">
    <source>
        <dbReference type="ARBA" id="ARBA00022694"/>
    </source>
</evidence>
<evidence type="ECO:0000259" key="13">
    <source>
        <dbReference type="PROSITE" id="PS51163"/>
    </source>
</evidence>
<dbReference type="EMBL" id="BAAAYR010000001">
    <property type="protein sequence ID" value="GAA3555015.1"/>
    <property type="molecule type" value="Genomic_DNA"/>
</dbReference>
<dbReference type="InterPro" id="IPR050156">
    <property type="entry name" value="TC-AMP_synthase_SUA5"/>
</dbReference>
<evidence type="ECO:0000256" key="12">
    <source>
        <dbReference type="SAM" id="MobiDB-lite"/>
    </source>
</evidence>
<keyword evidence="8" id="KW-0547">Nucleotide-binding</keyword>
<dbReference type="PROSITE" id="PS51163">
    <property type="entry name" value="YRDC"/>
    <property type="match status" value="1"/>
</dbReference>
<keyword evidence="6" id="KW-0819">tRNA processing</keyword>
<comment type="subcellular location">
    <subcellularLocation>
        <location evidence="1">Cytoplasm</location>
    </subcellularLocation>
</comment>
<feature type="domain" description="YrdC-like" evidence="13">
    <location>
        <begin position="39"/>
        <end position="235"/>
    </location>
</feature>
<evidence type="ECO:0000256" key="3">
    <source>
        <dbReference type="ARBA" id="ARBA00012584"/>
    </source>
</evidence>
<keyword evidence="15" id="KW-1185">Reference proteome</keyword>
<name>A0ABP6WR68_9ACTN</name>
<reference evidence="15" key="1">
    <citation type="journal article" date="2019" name="Int. J. Syst. Evol. Microbiol.">
        <title>The Global Catalogue of Microorganisms (GCM) 10K type strain sequencing project: providing services to taxonomists for standard genome sequencing and annotation.</title>
        <authorList>
            <consortium name="The Broad Institute Genomics Platform"/>
            <consortium name="The Broad Institute Genome Sequencing Center for Infectious Disease"/>
            <person name="Wu L."/>
            <person name="Ma J."/>
        </authorList>
    </citation>
    <scope>NUCLEOTIDE SEQUENCE [LARGE SCALE GENOMIC DNA]</scope>
    <source>
        <strain evidence="15">JCM 16540</strain>
    </source>
</reference>
<feature type="region of interest" description="Disordered" evidence="12">
    <location>
        <begin position="256"/>
        <end position="323"/>
    </location>
</feature>
<dbReference type="Pfam" id="PF01300">
    <property type="entry name" value="Sua5_yciO_yrdC"/>
    <property type="match status" value="1"/>
</dbReference>
<organism evidence="14 15">
    <name type="scientific">Microlunatus spumicola</name>
    <dbReference type="NCBI Taxonomy" id="81499"/>
    <lineage>
        <taxon>Bacteria</taxon>
        <taxon>Bacillati</taxon>
        <taxon>Actinomycetota</taxon>
        <taxon>Actinomycetes</taxon>
        <taxon>Propionibacteriales</taxon>
        <taxon>Propionibacteriaceae</taxon>
        <taxon>Microlunatus</taxon>
    </lineage>
</organism>
<dbReference type="NCBIfam" id="TIGR00057">
    <property type="entry name" value="L-threonylcarbamoyladenylate synthase"/>
    <property type="match status" value="1"/>
</dbReference>
<evidence type="ECO:0000313" key="15">
    <source>
        <dbReference type="Proteomes" id="UP001500767"/>
    </source>
</evidence>
<feature type="compositionally biased region" description="Low complexity" evidence="12">
    <location>
        <begin position="274"/>
        <end position="298"/>
    </location>
</feature>
<dbReference type="SUPFAM" id="SSF55821">
    <property type="entry name" value="YrdC/RibB"/>
    <property type="match status" value="1"/>
</dbReference>
<evidence type="ECO:0000256" key="9">
    <source>
        <dbReference type="ARBA" id="ARBA00022840"/>
    </source>
</evidence>
<feature type="compositionally biased region" description="Low complexity" evidence="12">
    <location>
        <begin position="256"/>
        <end position="265"/>
    </location>
</feature>
<evidence type="ECO:0000256" key="8">
    <source>
        <dbReference type="ARBA" id="ARBA00022741"/>
    </source>
</evidence>
<evidence type="ECO:0000256" key="11">
    <source>
        <dbReference type="ARBA" id="ARBA00048366"/>
    </source>
</evidence>
<dbReference type="PANTHER" id="PTHR17490:SF16">
    <property type="entry name" value="THREONYLCARBAMOYL-AMP SYNTHASE"/>
    <property type="match status" value="1"/>
</dbReference>
<dbReference type="PANTHER" id="PTHR17490">
    <property type="entry name" value="SUA5"/>
    <property type="match status" value="1"/>
</dbReference>